<keyword evidence="2" id="KW-0732">Signal</keyword>
<gene>
    <name evidence="3" type="ORF">SNAT2548_LOCUS10412</name>
    <name evidence="4" type="ORF">SNAT2548_LOCUS22705</name>
</gene>
<evidence type="ECO:0000256" key="1">
    <source>
        <dbReference type="SAM" id="MobiDB-lite"/>
    </source>
</evidence>
<feature type="compositionally biased region" description="Polar residues" evidence="1">
    <location>
        <begin position="79"/>
        <end position="89"/>
    </location>
</feature>
<evidence type="ECO:0000313" key="5">
    <source>
        <dbReference type="Proteomes" id="UP000604046"/>
    </source>
</evidence>
<name>A0A812L9B7_9DINO</name>
<protein>
    <submittedName>
        <fullName evidence="3">Uncharacterized protein</fullName>
    </submittedName>
</protein>
<dbReference type="AlphaFoldDB" id="A0A812L9B7"/>
<feature type="signal peptide" evidence="2">
    <location>
        <begin position="1"/>
        <end position="26"/>
    </location>
</feature>
<evidence type="ECO:0000313" key="4">
    <source>
        <dbReference type="EMBL" id="CAE7417535.1"/>
    </source>
</evidence>
<proteinExistence type="predicted"/>
<keyword evidence="5" id="KW-1185">Reference proteome</keyword>
<comment type="caution">
    <text evidence="3">The sequence shown here is derived from an EMBL/GenBank/DDBJ whole genome shotgun (WGS) entry which is preliminary data.</text>
</comment>
<dbReference type="EMBL" id="CAJNDS010002297">
    <property type="protein sequence ID" value="CAE7417535.1"/>
    <property type="molecule type" value="Genomic_DNA"/>
</dbReference>
<accession>A0A812L9B7</accession>
<sequence>MVQPLTVLQWVSLTLLTLHPAGVVEADLFESDFADRKPWLDSFNRILAGYNDKVENEGIEVLPAKKKRKRAGRAPAQSADGQTEGTGDQESVKLGTLRQQAIKNILMGWTKRAWLLASSHMSWAQGATSSALSDAVLTWKFLYTGSDTPPSWRPTDCQSLAAQQARPCRNSSN</sequence>
<dbReference type="Proteomes" id="UP000604046">
    <property type="component" value="Unassembled WGS sequence"/>
</dbReference>
<dbReference type="EMBL" id="CAJNDS010000862">
    <property type="protein sequence ID" value="CAE7238045.1"/>
    <property type="molecule type" value="Genomic_DNA"/>
</dbReference>
<feature type="region of interest" description="Disordered" evidence="1">
    <location>
        <begin position="66"/>
        <end position="90"/>
    </location>
</feature>
<evidence type="ECO:0000256" key="2">
    <source>
        <dbReference type="SAM" id="SignalP"/>
    </source>
</evidence>
<dbReference type="OrthoDB" id="456926at2759"/>
<reference evidence="3" key="1">
    <citation type="submission" date="2021-02" db="EMBL/GenBank/DDBJ databases">
        <authorList>
            <person name="Dougan E. K."/>
            <person name="Rhodes N."/>
            <person name="Thang M."/>
            <person name="Chan C."/>
        </authorList>
    </citation>
    <scope>NUCLEOTIDE SEQUENCE</scope>
</reference>
<feature type="chain" id="PRO_5036408749" evidence="2">
    <location>
        <begin position="27"/>
        <end position="173"/>
    </location>
</feature>
<organism evidence="3 5">
    <name type="scientific">Symbiodinium natans</name>
    <dbReference type="NCBI Taxonomy" id="878477"/>
    <lineage>
        <taxon>Eukaryota</taxon>
        <taxon>Sar</taxon>
        <taxon>Alveolata</taxon>
        <taxon>Dinophyceae</taxon>
        <taxon>Suessiales</taxon>
        <taxon>Symbiodiniaceae</taxon>
        <taxon>Symbiodinium</taxon>
    </lineage>
</organism>
<evidence type="ECO:0000313" key="3">
    <source>
        <dbReference type="EMBL" id="CAE7238045.1"/>
    </source>
</evidence>